<reference evidence="1 2" key="1">
    <citation type="journal article" date="2011" name="Genome Biol.">
        <title>Comparative genome sequence analysis underscores mycoparasitism as the ancestral life style of Trichoderma.</title>
        <authorList>
            <person name="Kubicek C.P."/>
            <person name="Herrera-Estrella A."/>
            <person name="Seidl-Seiboth V."/>
            <person name="Martinez D.A."/>
            <person name="Druzhinina I.S."/>
            <person name="Thon M."/>
            <person name="Zeilinger S."/>
            <person name="Casas-Flores S."/>
            <person name="Horwitz B.A."/>
            <person name="Mukherjee P.K."/>
            <person name="Mukherjee M."/>
            <person name="Kredics L."/>
            <person name="Alcaraz L.D."/>
            <person name="Aerts A."/>
            <person name="Antal Z."/>
            <person name="Atanasova L."/>
            <person name="Cervantes-Badillo M.G."/>
            <person name="Challacombe J."/>
            <person name="Chertkov O."/>
            <person name="McCluskey K."/>
            <person name="Coulpier F."/>
            <person name="Deshpande N."/>
            <person name="von Doehren H."/>
            <person name="Ebbole D.J."/>
            <person name="Esquivel-Naranjo E.U."/>
            <person name="Fekete E."/>
            <person name="Flipphi M."/>
            <person name="Glaser F."/>
            <person name="Gomez-Rodriguez E.Y."/>
            <person name="Gruber S."/>
            <person name="Han C."/>
            <person name="Henrissat B."/>
            <person name="Hermosa R."/>
            <person name="Hernandez-Onate M."/>
            <person name="Karaffa L."/>
            <person name="Kosti I."/>
            <person name="Le Crom S."/>
            <person name="Lindquist E."/>
            <person name="Lucas S."/>
            <person name="Luebeck M."/>
            <person name="Luebeck P.S."/>
            <person name="Margeot A."/>
            <person name="Metz B."/>
            <person name="Misra M."/>
            <person name="Nevalainen H."/>
            <person name="Omann M."/>
            <person name="Packer N."/>
            <person name="Perrone G."/>
            <person name="Uresti-Rivera E.E."/>
            <person name="Salamov A."/>
            <person name="Schmoll M."/>
            <person name="Seiboth B."/>
            <person name="Shapiro H."/>
            <person name="Sukno S."/>
            <person name="Tamayo-Ramos J.A."/>
            <person name="Tisch D."/>
            <person name="Wiest A."/>
            <person name="Wilkinson H.H."/>
            <person name="Zhang M."/>
            <person name="Coutinho P.M."/>
            <person name="Kenerley C.M."/>
            <person name="Monte E."/>
            <person name="Baker S.E."/>
            <person name="Grigoriev I.V."/>
        </authorList>
    </citation>
    <scope>NUCLEOTIDE SEQUENCE [LARGE SCALE GENOMIC DNA]</scope>
    <source>
        <strain evidence="2">ATCC 20476 / IMI 206040</strain>
    </source>
</reference>
<dbReference type="EMBL" id="ABDG02000029">
    <property type="protein sequence ID" value="EHK39769.1"/>
    <property type="molecule type" value="Genomic_DNA"/>
</dbReference>
<dbReference type="AlphaFoldDB" id="G9PBM5"/>
<dbReference type="Proteomes" id="UP000005426">
    <property type="component" value="Unassembled WGS sequence"/>
</dbReference>
<dbReference type="HOGENOM" id="CLU_1722626_0_0_1"/>
<sequence length="152" mass="17303">MSLARAAICLAIVLKSRIPYFEVNSISLPVFAKHNLLRTTLYNGISLTEGPGTSKLLNHAWCYRARLTNVVTDSIAAIWGEASRQSPARWMPTPKCGDRLQRIETPDEMEMAHAQKRPSRPHRVCIRHTFFARASRQTGCENKLYQNKEAFF</sequence>
<evidence type="ECO:0000313" key="1">
    <source>
        <dbReference type="EMBL" id="EHK39769.1"/>
    </source>
</evidence>
<gene>
    <name evidence="1" type="ORF">TRIATDRAFT_91619</name>
</gene>
<accession>G9PBM5</accession>
<name>G9PBM5_HYPAI</name>
<proteinExistence type="predicted"/>
<keyword evidence="2" id="KW-1185">Reference proteome</keyword>
<comment type="caution">
    <text evidence="1">The sequence shown here is derived from an EMBL/GenBank/DDBJ whole genome shotgun (WGS) entry which is preliminary data.</text>
</comment>
<evidence type="ECO:0000313" key="2">
    <source>
        <dbReference type="Proteomes" id="UP000005426"/>
    </source>
</evidence>
<organism evidence="1 2">
    <name type="scientific">Hypocrea atroviridis (strain ATCC 20476 / IMI 206040)</name>
    <name type="common">Trichoderma atroviride</name>
    <dbReference type="NCBI Taxonomy" id="452589"/>
    <lineage>
        <taxon>Eukaryota</taxon>
        <taxon>Fungi</taxon>
        <taxon>Dikarya</taxon>
        <taxon>Ascomycota</taxon>
        <taxon>Pezizomycotina</taxon>
        <taxon>Sordariomycetes</taxon>
        <taxon>Hypocreomycetidae</taxon>
        <taxon>Hypocreales</taxon>
        <taxon>Hypocreaceae</taxon>
        <taxon>Trichoderma</taxon>
    </lineage>
</organism>
<protein>
    <submittedName>
        <fullName evidence="1">Uncharacterized protein</fullName>
    </submittedName>
</protein>